<protein>
    <submittedName>
        <fullName evidence="1">Uncharacterized protein</fullName>
    </submittedName>
</protein>
<comment type="caution">
    <text evidence="1">The sequence shown here is derived from an EMBL/GenBank/DDBJ whole genome shotgun (WGS) entry which is preliminary data.</text>
</comment>
<proteinExistence type="predicted"/>
<name>A0A644UBR6_9ZZZZ</name>
<dbReference type="EMBL" id="VSSQ01000097">
    <property type="protein sequence ID" value="MPL76418.1"/>
    <property type="molecule type" value="Genomic_DNA"/>
</dbReference>
<evidence type="ECO:0000313" key="1">
    <source>
        <dbReference type="EMBL" id="MPL76418.1"/>
    </source>
</evidence>
<sequence length="178" mass="20119">MNSDDFISVLALNKLHYTFRRQLLPIARFSDELLGSFDMVSFSSLLRRLARQPPSGSLSPIMLLLFSHSWTAITEVSLACSRSCYTRDNRTTLSAVNFCQSLVLLTSSWEVLTWALPLLLLVLSGLDKQGNRLNMAREDSIDVLRAVCLWKHIHGIIPFEVRENISTSSCILIKMCIN</sequence>
<gene>
    <name evidence="1" type="ORF">SDC9_22263</name>
</gene>
<reference evidence="1" key="1">
    <citation type="submission" date="2019-08" db="EMBL/GenBank/DDBJ databases">
        <authorList>
            <person name="Kucharzyk K."/>
            <person name="Murdoch R.W."/>
            <person name="Higgins S."/>
            <person name="Loffler F."/>
        </authorList>
    </citation>
    <scope>NUCLEOTIDE SEQUENCE</scope>
</reference>
<dbReference type="AlphaFoldDB" id="A0A644UBR6"/>
<accession>A0A644UBR6</accession>
<organism evidence="1">
    <name type="scientific">bioreactor metagenome</name>
    <dbReference type="NCBI Taxonomy" id="1076179"/>
    <lineage>
        <taxon>unclassified sequences</taxon>
        <taxon>metagenomes</taxon>
        <taxon>ecological metagenomes</taxon>
    </lineage>
</organism>